<feature type="region of interest" description="Disordered" evidence="1">
    <location>
        <begin position="130"/>
        <end position="153"/>
    </location>
</feature>
<evidence type="ECO:0000256" key="1">
    <source>
        <dbReference type="SAM" id="MobiDB-lite"/>
    </source>
</evidence>
<evidence type="ECO:0000313" key="3">
    <source>
        <dbReference type="EMBL" id="MDH0739419.1"/>
    </source>
</evidence>
<name>A0AA42S6P7_9BURK</name>
<accession>A0AA42S6P7</accession>
<dbReference type="Pfam" id="PF12172">
    <property type="entry name" value="zf-ChsH2"/>
    <property type="match status" value="1"/>
</dbReference>
<comment type="caution">
    <text evidence="3">The sequence shown here is derived from an EMBL/GenBank/DDBJ whole genome shotgun (WGS) entry which is preliminary data.</text>
</comment>
<dbReference type="SUPFAM" id="SSF50249">
    <property type="entry name" value="Nucleic acid-binding proteins"/>
    <property type="match status" value="1"/>
</dbReference>
<dbReference type="Proteomes" id="UP001161094">
    <property type="component" value="Unassembled WGS sequence"/>
</dbReference>
<reference evidence="3" key="1">
    <citation type="submission" date="2022-09" db="EMBL/GenBank/DDBJ databases">
        <title>Intensive care unit water sources are persistently colonized with multi-drug resistant bacteria and are the site of extensive horizontal gene transfer of antibiotic resistance genes.</title>
        <authorList>
            <person name="Diorio-Toth L."/>
        </authorList>
    </citation>
    <scope>NUCLEOTIDE SEQUENCE</scope>
    <source>
        <strain evidence="3">GD03843</strain>
    </source>
</reference>
<protein>
    <recommendedName>
        <fullName evidence="2">ChsH2 rubredoxin-like zinc ribbon domain-containing protein</fullName>
    </recommendedName>
</protein>
<feature type="domain" description="ChsH2 rubredoxin-like zinc ribbon" evidence="2">
    <location>
        <begin position="18"/>
        <end position="36"/>
    </location>
</feature>
<sequence>MSLHADEHREDQCRVDECRACGHRVYPARLWCPACGHDESRPVAVDEGELLAWTVMPDKGRAAQPDSGSDSPNLPRSPGPSDPGPVIIATVRAVPVGPVLVVRLQAPPSQIGQRLRLFQRQVSGRALPWAEPLPDQTRQADPEACALKPEPKA</sequence>
<organism evidence="3 4">
    <name type="scientific">Achromobacter spanius</name>
    <dbReference type="NCBI Taxonomy" id="217203"/>
    <lineage>
        <taxon>Bacteria</taxon>
        <taxon>Pseudomonadati</taxon>
        <taxon>Pseudomonadota</taxon>
        <taxon>Betaproteobacteria</taxon>
        <taxon>Burkholderiales</taxon>
        <taxon>Alcaligenaceae</taxon>
        <taxon>Achromobacter</taxon>
    </lineage>
</organism>
<proteinExistence type="predicted"/>
<dbReference type="AlphaFoldDB" id="A0AA42S6P7"/>
<dbReference type="EMBL" id="JAOCDZ010000025">
    <property type="protein sequence ID" value="MDH0739419.1"/>
    <property type="molecule type" value="Genomic_DNA"/>
</dbReference>
<dbReference type="RefSeq" id="WP_279997066.1">
    <property type="nucleotide sequence ID" value="NZ_JAOCDZ010000025.1"/>
</dbReference>
<evidence type="ECO:0000313" key="4">
    <source>
        <dbReference type="Proteomes" id="UP001161094"/>
    </source>
</evidence>
<feature type="region of interest" description="Disordered" evidence="1">
    <location>
        <begin position="55"/>
        <end position="86"/>
    </location>
</feature>
<gene>
    <name evidence="3" type="ORF">N5D93_26670</name>
</gene>
<dbReference type="InterPro" id="IPR012340">
    <property type="entry name" value="NA-bd_OB-fold"/>
</dbReference>
<evidence type="ECO:0000259" key="2">
    <source>
        <dbReference type="Pfam" id="PF12172"/>
    </source>
</evidence>
<dbReference type="InterPro" id="IPR022002">
    <property type="entry name" value="ChsH2_Znr"/>
</dbReference>